<dbReference type="KEGG" id="tsin:OXH18_06740"/>
<evidence type="ECO:0000313" key="22">
    <source>
        <dbReference type="Proteomes" id="UP001163152"/>
    </source>
</evidence>
<evidence type="ECO:0000256" key="6">
    <source>
        <dbReference type="ARBA" id="ARBA00022679"/>
    </source>
</evidence>
<dbReference type="GO" id="GO:0008360">
    <property type="term" value="P:regulation of cell shape"/>
    <property type="evidence" value="ECO:0007669"/>
    <property type="project" value="UniProtKB-KW"/>
</dbReference>
<reference evidence="21" key="1">
    <citation type="submission" date="2022-12" db="EMBL/GenBank/DDBJ databases">
        <title>Polyphasic identification of a Novel Hot-Spring Cyanobacterium Ocullathermofonsia sinensis gen nov. sp. nov. and Genomic Insights on its Adaptations to the Thermal Habitat.</title>
        <authorList>
            <person name="Daroch M."/>
            <person name="Tang J."/>
            <person name="Jiang Y."/>
        </authorList>
    </citation>
    <scope>NUCLEOTIDE SEQUENCE</scope>
    <source>
        <strain evidence="21">PKUAC-SCTA174</strain>
    </source>
</reference>
<dbReference type="Pfam" id="PF00905">
    <property type="entry name" value="Transpeptidase"/>
    <property type="match status" value="1"/>
</dbReference>
<dbReference type="NCBIfam" id="TIGR02074">
    <property type="entry name" value="PBP_1a_fam"/>
    <property type="match status" value="1"/>
</dbReference>
<gene>
    <name evidence="21" type="ORF">OXH18_06740</name>
</gene>
<comment type="catalytic activity">
    <reaction evidence="15">
        <text>Preferential cleavage: (Ac)2-L-Lys-D-Ala-|-D-Ala. Also transpeptidation of peptidyl-alanyl moieties that are N-acyl substituents of D-alanine.</text>
        <dbReference type="EC" id="3.4.16.4"/>
    </reaction>
</comment>
<feature type="region of interest" description="Disordered" evidence="17">
    <location>
        <begin position="713"/>
        <end position="841"/>
    </location>
</feature>
<comment type="subcellular location">
    <subcellularLocation>
        <location evidence="1">Membrane</location>
    </subcellularLocation>
</comment>
<evidence type="ECO:0000256" key="1">
    <source>
        <dbReference type="ARBA" id="ARBA00004370"/>
    </source>
</evidence>
<feature type="compositionally biased region" description="Low complexity" evidence="17">
    <location>
        <begin position="8"/>
        <end position="21"/>
    </location>
</feature>
<keyword evidence="9" id="KW-0133">Cell shape</keyword>
<evidence type="ECO:0000256" key="12">
    <source>
        <dbReference type="ARBA" id="ARBA00023136"/>
    </source>
</evidence>
<dbReference type="GO" id="GO:0006508">
    <property type="term" value="P:proteolysis"/>
    <property type="evidence" value="ECO:0007669"/>
    <property type="project" value="UniProtKB-KW"/>
</dbReference>
<dbReference type="InterPro" id="IPR001460">
    <property type="entry name" value="PCN-bd_Tpept"/>
</dbReference>
<evidence type="ECO:0000259" key="20">
    <source>
        <dbReference type="Pfam" id="PF00912"/>
    </source>
</evidence>
<evidence type="ECO:0000256" key="2">
    <source>
        <dbReference type="ARBA" id="ARBA00004752"/>
    </source>
</evidence>
<feature type="domain" description="Penicillin-binding protein transpeptidase" evidence="19">
    <location>
        <begin position="417"/>
        <end position="648"/>
    </location>
</feature>
<dbReference type="PANTHER" id="PTHR32282">
    <property type="entry name" value="BINDING PROTEIN TRANSPEPTIDASE, PUTATIVE-RELATED"/>
    <property type="match status" value="1"/>
</dbReference>
<feature type="domain" description="Glycosyl transferase family 51" evidence="20">
    <location>
        <begin position="150"/>
        <end position="324"/>
    </location>
</feature>
<evidence type="ECO:0000256" key="11">
    <source>
        <dbReference type="ARBA" id="ARBA00022989"/>
    </source>
</evidence>
<dbReference type="InterPro" id="IPR050396">
    <property type="entry name" value="Glycosyltr_51/Transpeptidase"/>
</dbReference>
<dbReference type="Pfam" id="PF00912">
    <property type="entry name" value="Transgly"/>
    <property type="match status" value="1"/>
</dbReference>
<keyword evidence="6" id="KW-0808">Transferase</keyword>
<sequence length="841" mass="90907">MSNRNRKQQSSQSASMMGSRSEPISSLGSGSPNGNQSPLSDPVSPPSFVNQAKHFMTKLQPSRTADSTSNAHLSDLTPQDTTGSGRSERPPRPLYQHWWAWGLAGVGFGLGGVVLAAQTTISSIRNDLPDTADTLNYVRTGSLTIKAADGTILQQTGPATRNKITLSEMPERLPQAFLASEDQDFYEHDGVDYQAIARALYVNLTAGEVVEGGSTITQQLARIVFLDQERSLGRKVREALLAQKMEDELTKDQILEQYLNLVYLGSSAYGVADAAWIYFSKQVDELTLGEMAMIAGMAPAPSAYSPLVNPDLATQRRNIVLRRMVDAGYITAAESDAAMSEEIVVNPGPVKNLYSQVPYFTSYIQQQLPQYVSPEQLELGGLTVETTLNLEWQKEAQETVDYAIRNYGPYEGFEQAALVAIDPRTGEIKALVGGDDFAASQFNRATQAQRQPGSTFKAFVYAAAIAAGFSPYTSYMDAKLVVDGYEPQNYGKRFRGMVTIRDAIASSINVVAVKTLIDVGWNPIIEMAQRMGIKSELLPTYSLALGTSEVNLLELTSAYGTLANRGRHVEAHGITRIFDRFGNLIYEANFSPTQAIDEDSASIMTWMLESVVTSGTGAEANLPDRPVAGKTGTSEKRRDLWFVGYIPQLVTGVWLGNDDSSPTTGVSGTAALTWRDFMSTLLNDIPVEQFPETPSLGEWEGSIKAEPVKPKQIFEADTPDNSGAETSSSDSEGYYESYDSYNSGYYNDSSGYSNSSSYSEPEPVVTESTSGSVSEPAPAIVEEVAPIQEAPPVAPSTDTPVETAPPPAAIEAPPPPVQDLPPLIPSESEGTPRATAPVTIP</sequence>
<keyword evidence="3" id="KW-0121">Carboxypeptidase</keyword>
<dbReference type="InterPro" id="IPR001264">
    <property type="entry name" value="Glyco_trans_51"/>
</dbReference>
<evidence type="ECO:0000256" key="4">
    <source>
        <dbReference type="ARBA" id="ARBA00022670"/>
    </source>
</evidence>
<evidence type="ECO:0000256" key="7">
    <source>
        <dbReference type="ARBA" id="ARBA00022692"/>
    </source>
</evidence>
<dbReference type="GO" id="GO:0030288">
    <property type="term" value="C:outer membrane-bounded periplasmic space"/>
    <property type="evidence" value="ECO:0007669"/>
    <property type="project" value="TreeGrafter"/>
</dbReference>
<dbReference type="Gene3D" id="3.40.710.10">
    <property type="entry name" value="DD-peptidase/beta-lactamase superfamily"/>
    <property type="match status" value="1"/>
</dbReference>
<dbReference type="EMBL" id="CP113797">
    <property type="protein sequence ID" value="WAL61674.1"/>
    <property type="molecule type" value="Genomic_DNA"/>
</dbReference>
<dbReference type="SUPFAM" id="SSF53955">
    <property type="entry name" value="Lysozyme-like"/>
    <property type="match status" value="1"/>
</dbReference>
<accession>A0A9E8ZE50</accession>
<dbReference type="InterPro" id="IPR012338">
    <property type="entry name" value="Beta-lactam/transpept-like"/>
</dbReference>
<keyword evidence="14" id="KW-0961">Cell wall biogenesis/degradation</keyword>
<feature type="compositionally biased region" description="Pro residues" evidence="17">
    <location>
        <begin position="803"/>
        <end position="824"/>
    </location>
</feature>
<dbReference type="Proteomes" id="UP001163152">
    <property type="component" value="Chromosome"/>
</dbReference>
<evidence type="ECO:0000256" key="14">
    <source>
        <dbReference type="ARBA" id="ARBA00023316"/>
    </source>
</evidence>
<name>A0A9E8ZE50_9CYAN</name>
<dbReference type="GO" id="GO:0016020">
    <property type="term" value="C:membrane"/>
    <property type="evidence" value="ECO:0007669"/>
    <property type="project" value="UniProtKB-SubCell"/>
</dbReference>
<evidence type="ECO:0000313" key="21">
    <source>
        <dbReference type="EMBL" id="WAL61674.1"/>
    </source>
</evidence>
<feature type="region of interest" description="Disordered" evidence="17">
    <location>
        <begin position="1"/>
        <end position="90"/>
    </location>
</feature>
<dbReference type="InterPro" id="IPR036950">
    <property type="entry name" value="PBP_transglycosylase"/>
</dbReference>
<evidence type="ECO:0000256" key="10">
    <source>
        <dbReference type="ARBA" id="ARBA00022984"/>
    </source>
</evidence>
<dbReference type="GO" id="GO:0009002">
    <property type="term" value="F:serine-type D-Ala-D-Ala carboxypeptidase activity"/>
    <property type="evidence" value="ECO:0007669"/>
    <property type="project" value="UniProtKB-EC"/>
</dbReference>
<keyword evidence="22" id="KW-1185">Reference proteome</keyword>
<keyword evidence="10" id="KW-0573">Peptidoglycan synthesis</keyword>
<feature type="compositionally biased region" description="Polar residues" evidence="17">
    <location>
        <begin position="59"/>
        <end position="85"/>
    </location>
</feature>
<evidence type="ECO:0000256" key="15">
    <source>
        <dbReference type="ARBA" id="ARBA00034000"/>
    </source>
</evidence>
<evidence type="ECO:0000256" key="17">
    <source>
        <dbReference type="SAM" id="MobiDB-lite"/>
    </source>
</evidence>
<keyword evidence="7 18" id="KW-0812">Transmembrane</keyword>
<evidence type="ECO:0000256" key="3">
    <source>
        <dbReference type="ARBA" id="ARBA00022645"/>
    </source>
</evidence>
<comment type="pathway">
    <text evidence="2">Cell wall biogenesis; peptidoglycan biosynthesis.</text>
</comment>
<dbReference type="SUPFAM" id="SSF56601">
    <property type="entry name" value="beta-lactamase/transpeptidase-like"/>
    <property type="match status" value="1"/>
</dbReference>
<feature type="compositionally biased region" description="Low complexity" evidence="17">
    <location>
        <begin position="727"/>
        <end position="776"/>
    </location>
</feature>
<keyword evidence="13" id="KW-0511">Multifunctional enzyme</keyword>
<feature type="compositionally biased region" description="Polar residues" evidence="17">
    <location>
        <begin position="22"/>
        <end position="39"/>
    </location>
</feature>
<evidence type="ECO:0000256" key="5">
    <source>
        <dbReference type="ARBA" id="ARBA00022676"/>
    </source>
</evidence>
<dbReference type="FunFam" id="1.10.3810.10:FF:000003">
    <property type="entry name" value="Penicillin-binding protein 1a"/>
    <property type="match status" value="1"/>
</dbReference>
<evidence type="ECO:0000256" key="16">
    <source>
        <dbReference type="ARBA" id="ARBA00049902"/>
    </source>
</evidence>
<dbReference type="InterPro" id="IPR023346">
    <property type="entry name" value="Lysozyme-like_dom_sf"/>
</dbReference>
<keyword evidence="4" id="KW-0645">Protease</keyword>
<protein>
    <submittedName>
        <fullName evidence="21">Penicillin-binding protein 1A</fullName>
    </submittedName>
</protein>
<evidence type="ECO:0000256" key="13">
    <source>
        <dbReference type="ARBA" id="ARBA00023268"/>
    </source>
</evidence>
<dbReference type="Gene3D" id="1.10.3810.10">
    <property type="entry name" value="Biosynthetic peptidoglycan transglycosylase-like"/>
    <property type="match status" value="1"/>
</dbReference>
<organism evidence="21 22">
    <name type="scientific">Thermocoleostomius sinensis A174</name>
    <dbReference type="NCBI Taxonomy" id="2016057"/>
    <lineage>
        <taxon>Bacteria</taxon>
        <taxon>Bacillati</taxon>
        <taxon>Cyanobacteriota</taxon>
        <taxon>Cyanophyceae</taxon>
        <taxon>Oculatellales</taxon>
        <taxon>Oculatellaceae</taxon>
        <taxon>Thermocoleostomius</taxon>
    </lineage>
</organism>
<keyword evidence="12 18" id="KW-0472">Membrane</keyword>
<dbReference type="AlphaFoldDB" id="A0A9E8ZE50"/>
<evidence type="ECO:0000256" key="18">
    <source>
        <dbReference type="SAM" id="Phobius"/>
    </source>
</evidence>
<proteinExistence type="predicted"/>
<keyword evidence="8" id="KW-0378">Hydrolase</keyword>
<dbReference type="PANTHER" id="PTHR32282:SF31">
    <property type="entry name" value="PEPTIDOGLYCAN GLYCOSYLTRANSFERASE"/>
    <property type="match status" value="1"/>
</dbReference>
<dbReference type="GO" id="GO:0008658">
    <property type="term" value="F:penicillin binding"/>
    <property type="evidence" value="ECO:0007669"/>
    <property type="project" value="InterPro"/>
</dbReference>
<keyword evidence="11 18" id="KW-1133">Transmembrane helix</keyword>
<dbReference type="GO" id="GO:0008955">
    <property type="term" value="F:peptidoglycan glycosyltransferase activity"/>
    <property type="evidence" value="ECO:0007669"/>
    <property type="project" value="UniProtKB-EC"/>
</dbReference>
<evidence type="ECO:0000256" key="8">
    <source>
        <dbReference type="ARBA" id="ARBA00022801"/>
    </source>
</evidence>
<evidence type="ECO:0000256" key="9">
    <source>
        <dbReference type="ARBA" id="ARBA00022960"/>
    </source>
</evidence>
<comment type="catalytic activity">
    <reaction evidence="16">
        <text>[GlcNAc-(1-&gt;4)-Mur2Ac(oyl-L-Ala-gamma-D-Glu-L-Lys-D-Ala-D-Ala)](n)-di-trans,octa-cis-undecaprenyl diphosphate + beta-D-GlcNAc-(1-&gt;4)-Mur2Ac(oyl-L-Ala-gamma-D-Glu-L-Lys-D-Ala-D-Ala)-di-trans,octa-cis-undecaprenyl diphosphate = [GlcNAc-(1-&gt;4)-Mur2Ac(oyl-L-Ala-gamma-D-Glu-L-Lys-D-Ala-D-Ala)](n+1)-di-trans,octa-cis-undecaprenyl diphosphate + di-trans,octa-cis-undecaprenyl diphosphate + H(+)</text>
        <dbReference type="Rhea" id="RHEA:23708"/>
        <dbReference type="Rhea" id="RHEA-COMP:9602"/>
        <dbReference type="Rhea" id="RHEA-COMP:9603"/>
        <dbReference type="ChEBI" id="CHEBI:15378"/>
        <dbReference type="ChEBI" id="CHEBI:58405"/>
        <dbReference type="ChEBI" id="CHEBI:60033"/>
        <dbReference type="ChEBI" id="CHEBI:78435"/>
        <dbReference type="EC" id="2.4.99.28"/>
    </reaction>
</comment>
<dbReference type="GO" id="GO:0071555">
    <property type="term" value="P:cell wall organization"/>
    <property type="evidence" value="ECO:0007669"/>
    <property type="project" value="UniProtKB-KW"/>
</dbReference>
<keyword evidence="5" id="KW-0328">Glycosyltransferase</keyword>
<evidence type="ECO:0000259" key="19">
    <source>
        <dbReference type="Pfam" id="PF00905"/>
    </source>
</evidence>
<feature type="transmembrane region" description="Helical" evidence="18">
    <location>
        <begin position="98"/>
        <end position="117"/>
    </location>
</feature>
<dbReference type="GO" id="GO:0009252">
    <property type="term" value="P:peptidoglycan biosynthetic process"/>
    <property type="evidence" value="ECO:0007669"/>
    <property type="project" value="UniProtKB-KW"/>
</dbReference>